<name>A0A1I0QY05_9FLAO</name>
<sequence>MKKITFQFRKWAFLLIFSFIDCSIFAQERAQEYQLGTNTDFLNQLQSQLNTNGKNDLLTLQVSDKEALRSIVNYYERSPDGTLHLEGELTGSATGTFSIRIKENKLEGNIMLPKNKEAFIYKSDTKGNAFIKKIDINKIICVDFHVPAQKLTENKVVRTQKNSVLGNVSSLQSNPGAGGCLLLDFNGYIVPAGSGWNGGNSFVAAPSGMSDADILEAWELVSEDFRPFNLNVTTDEDVFNSYAQNKRRRCVITPTSTASSGGAGVALINSFSSTSDLPCWVFTQSAGTYGKIVGEVASHELGHTLGLHHDGQAQYTYYGGHGNWAPIMGVSYYKNVTQWSKAEYSNGNNHEDDLSIISSATNGVGYRIDNQGDNFTNATTLNTLGEDVLATQNQGVIDHTNDIDVFKFHTYGGDVNLKVQASEIHSNLLLKIALYNSQNVLITSATGHPDNLGDPVVINTNLTTGDYYLAVTGIGEGTPDTGYTSYASLGYYNISGTLPKIGTLAVDELENATIYPKMVKDEFTIDTKMNGEYEVQVLNSLGQLLYKKLFSDQIHQIAFADKPVGIYFVILKNKKTGFQKSHSIIKN</sequence>
<dbReference type="STRING" id="356305.SAMN05421841_2331"/>
<accession>A0A1I0QY05</accession>
<dbReference type="AlphaFoldDB" id="A0A1I0QY05"/>
<dbReference type="GO" id="GO:0008237">
    <property type="term" value="F:metallopeptidase activity"/>
    <property type="evidence" value="ECO:0007669"/>
    <property type="project" value="InterPro"/>
</dbReference>
<keyword evidence="3" id="KW-1185">Reference proteome</keyword>
<organism evidence="2 3">
    <name type="scientific">Chryseobacterium wanjuense</name>
    <dbReference type="NCBI Taxonomy" id="356305"/>
    <lineage>
        <taxon>Bacteria</taxon>
        <taxon>Pseudomonadati</taxon>
        <taxon>Bacteroidota</taxon>
        <taxon>Flavobacteriia</taxon>
        <taxon>Flavobacteriales</taxon>
        <taxon>Weeksellaceae</taxon>
        <taxon>Chryseobacterium group</taxon>
        <taxon>Chryseobacterium</taxon>
    </lineage>
</organism>
<protein>
    <submittedName>
        <fullName evidence="2">Por secretion system C-terminal sorting domain-containing protein</fullName>
    </submittedName>
</protein>
<dbReference type="Proteomes" id="UP000199469">
    <property type="component" value="Unassembled WGS sequence"/>
</dbReference>
<evidence type="ECO:0000313" key="3">
    <source>
        <dbReference type="Proteomes" id="UP000199469"/>
    </source>
</evidence>
<feature type="chain" id="PRO_5011497980" evidence="1">
    <location>
        <begin position="27"/>
        <end position="587"/>
    </location>
</feature>
<dbReference type="Gene3D" id="3.40.390.10">
    <property type="entry name" value="Collagenase (Catalytic Domain)"/>
    <property type="match status" value="1"/>
</dbReference>
<dbReference type="Gene3D" id="2.60.120.380">
    <property type="match status" value="1"/>
</dbReference>
<keyword evidence="1" id="KW-0732">Signal</keyword>
<evidence type="ECO:0000313" key="2">
    <source>
        <dbReference type="EMBL" id="SEW32736.1"/>
    </source>
</evidence>
<dbReference type="EMBL" id="FOIU01000001">
    <property type="protein sequence ID" value="SEW32736.1"/>
    <property type="molecule type" value="Genomic_DNA"/>
</dbReference>
<evidence type="ECO:0000256" key="1">
    <source>
        <dbReference type="SAM" id="SignalP"/>
    </source>
</evidence>
<dbReference type="RefSeq" id="WP_089792572.1">
    <property type="nucleotide sequence ID" value="NZ_FOIU01000001.1"/>
</dbReference>
<gene>
    <name evidence="2" type="ORF">SAMN05421841_2331</name>
</gene>
<dbReference type="OrthoDB" id="1491481at2"/>
<dbReference type="SUPFAM" id="SSF55486">
    <property type="entry name" value="Metalloproteases ('zincins'), catalytic domain"/>
    <property type="match status" value="1"/>
</dbReference>
<feature type="signal peptide" evidence="1">
    <location>
        <begin position="1"/>
        <end position="26"/>
    </location>
</feature>
<reference evidence="3" key="1">
    <citation type="submission" date="2016-10" db="EMBL/GenBank/DDBJ databases">
        <authorList>
            <person name="Varghese N."/>
            <person name="Submissions S."/>
        </authorList>
    </citation>
    <scope>NUCLEOTIDE SEQUENCE [LARGE SCALE GENOMIC DNA]</scope>
    <source>
        <strain evidence="3">DSM 17724</strain>
    </source>
</reference>
<proteinExistence type="predicted"/>
<dbReference type="InterPro" id="IPR024079">
    <property type="entry name" value="MetalloPept_cat_dom_sf"/>
</dbReference>